<gene>
    <name evidence="1" type="ORF">V8G54_011441</name>
</gene>
<evidence type="ECO:0000313" key="1">
    <source>
        <dbReference type="EMBL" id="WVZ13875.1"/>
    </source>
</evidence>
<protein>
    <submittedName>
        <fullName evidence="1">Uncharacterized protein</fullName>
    </submittedName>
</protein>
<name>A0AAQ3NP51_VIGMU</name>
<organism evidence="1 2">
    <name type="scientific">Vigna mungo</name>
    <name type="common">Black gram</name>
    <name type="synonym">Phaseolus mungo</name>
    <dbReference type="NCBI Taxonomy" id="3915"/>
    <lineage>
        <taxon>Eukaryota</taxon>
        <taxon>Viridiplantae</taxon>
        <taxon>Streptophyta</taxon>
        <taxon>Embryophyta</taxon>
        <taxon>Tracheophyta</taxon>
        <taxon>Spermatophyta</taxon>
        <taxon>Magnoliopsida</taxon>
        <taxon>eudicotyledons</taxon>
        <taxon>Gunneridae</taxon>
        <taxon>Pentapetalae</taxon>
        <taxon>rosids</taxon>
        <taxon>fabids</taxon>
        <taxon>Fabales</taxon>
        <taxon>Fabaceae</taxon>
        <taxon>Papilionoideae</taxon>
        <taxon>50 kb inversion clade</taxon>
        <taxon>NPAAA clade</taxon>
        <taxon>indigoferoid/millettioid clade</taxon>
        <taxon>Phaseoleae</taxon>
        <taxon>Vigna</taxon>
    </lineage>
</organism>
<dbReference type="Proteomes" id="UP001374535">
    <property type="component" value="Chromosome 4"/>
</dbReference>
<sequence>MGYLSMVLGSFGHPSPPTLHSSSKEFGRGPWRLFGVLGSSFTPPWEEKGSRIEDGIAKGRRKWSMEQLPKILGKFAYKCSYFYWFGLCLKLVSGYALEHDLVVGSLAPTIMVLKASFDTFLGQEIGFMVFLQVMGMNADEVEYTRKTKNKEKFILGTISCPPHDDVLHASWKRFNKMVISWLTRSISLPIKQSIMWMDSAYEIWNDLLTILLCTCPSLCTCGLLTNIQQEGNDDSVIKFLRALNEEFSQVRSQIILVEPISALPKTFSLVLQQECEFHNSSSQTPQYSMGTFNF</sequence>
<evidence type="ECO:0000313" key="2">
    <source>
        <dbReference type="Proteomes" id="UP001374535"/>
    </source>
</evidence>
<dbReference type="AlphaFoldDB" id="A0AAQ3NP51"/>
<proteinExistence type="predicted"/>
<dbReference type="PANTHER" id="PTHR37610">
    <property type="entry name" value="CCHC-TYPE DOMAIN-CONTAINING PROTEIN"/>
    <property type="match status" value="1"/>
</dbReference>
<dbReference type="PANTHER" id="PTHR37610:SF55">
    <property type="entry name" value="RETROTRANSPOSON COPIA-LIKE N-TERMINAL DOMAIN-CONTAINING PROTEIN"/>
    <property type="match status" value="1"/>
</dbReference>
<keyword evidence="2" id="KW-1185">Reference proteome</keyword>
<reference evidence="1 2" key="1">
    <citation type="journal article" date="2023" name="Life. Sci Alliance">
        <title>Evolutionary insights into 3D genome organization and epigenetic landscape of Vigna mungo.</title>
        <authorList>
            <person name="Junaid A."/>
            <person name="Singh B."/>
            <person name="Bhatia S."/>
        </authorList>
    </citation>
    <scope>NUCLEOTIDE SEQUENCE [LARGE SCALE GENOMIC DNA]</scope>
    <source>
        <strain evidence="1">Urdbean</strain>
    </source>
</reference>
<accession>A0AAQ3NP51</accession>
<dbReference type="EMBL" id="CP144697">
    <property type="protein sequence ID" value="WVZ13875.1"/>
    <property type="molecule type" value="Genomic_DNA"/>
</dbReference>